<comment type="caution">
    <text evidence="1">The sequence shown here is derived from an EMBL/GenBank/DDBJ whole genome shotgun (WGS) entry which is preliminary data.</text>
</comment>
<keyword evidence="2" id="KW-1185">Reference proteome</keyword>
<reference evidence="1 2" key="1">
    <citation type="submission" date="2014-09" db="EMBL/GenBank/DDBJ databases">
        <title>Vibrio maritimus JCM 19235. (C45) whole genome shotgun sequence.</title>
        <authorList>
            <person name="Sawabe T."/>
            <person name="Meirelles P."/>
            <person name="Nakanishi M."/>
            <person name="Sayaka M."/>
            <person name="Hattori M."/>
            <person name="Ohkuma M."/>
        </authorList>
    </citation>
    <scope>NUCLEOTIDE SEQUENCE [LARGE SCALE GENOMIC DNA]</scope>
    <source>
        <strain evidence="2">JCM19235</strain>
    </source>
</reference>
<dbReference type="AlphaFoldDB" id="A0A090SNB0"/>
<sequence>MHSDCKFVVGTKLKSSDLDFVLTPEECVGRLSRIRNKDEILNRLPKELASQISPAAKKSSTALISAIRKELLSVNWVGVSLLTRKTPLTDAQLATFPKLQAKIATLSDGQSGSVRQAGYKAVTDDVALAKQFHFQPTEPNPENKIVVEFAGQWSRNAACLMLDESDSQTSKMASVKADHENVHRSLATFDALSSEGRSLHICIPCHSQPNPIKLKLADDVLPVEKSLSKEEWDNVLIPILPVVKSGEEFTLKEFGYLYVIWDNKVWREVEIQPNGYFADIDLSYYRRRDEKASLVTRHVNIDGSTLITRCYIGGETFHVVQEGKTVFTGKLALDETARVFGLTAEEVDIEFPDITHDPLTLTTQLSPKTAFDSEVRHAEGKPMPHIWVPYKMKSDVQSELYLHYSPEQLSLTQIEQLETSHKNCSISLSELSSYSQAQSFEQAVSPIRSVPKSVVMDRKSSVILNQQDSNIAVVALSAFAVPRIRYLHEPSVDHSDDYFEIRNEEHDWSSRAYFRSFPLDEEGYRTLCFDLPPPEVEHVDLVRGAHADPGKGLQHTITIDNTIPLSELLG</sequence>
<protein>
    <submittedName>
        <fullName evidence="1">Uncharacterized protein</fullName>
    </submittedName>
</protein>
<gene>
    <name evidence="1" type="ORF">JCM19235_142</name>
</gene>
<proteinExistence type="predicted"/>
<dbReference type="STRING" id="990268.JCM19235_142"/>
<dbReference type="CDD" id="cd20705">
    <property type="entry name" value="MIX_I"/>
    <property type="match status" value="1"/>
</dbReference>
<dbReference type="EMBL" id="BBMR01000007">
    <property type="protein sequence ID" value="GAL20867.1"/>
    <property type="molecule type" value="Genomic_DNA"/>
</dbReference>
<accession>A0A090SNB0</accession>
<evidence type="ECO:0000313" key="1">
    <source>
        <dbReference type="EMBL" id="GAL20867.1"/>
    </source>
</evidence>
<evidence type="ECO:0000313" key="2">
    <source>
        <dbReference type="Proteomes" id="UP000029228"/>
    </source>
</evidence>
<name>A0A090SNB0_9VIBR</name>
<organism evidence="1 2">
    <name type="scientific">Vibrio maritimus</name>
    <dbReference type="NCBI Taxonomy" id="990268"/>
    <lineage>
        <taxon>Bacteria</taxon>
        <taxon>Pseudomonadati</taxon>
        <taxon>Pseudomonadota</taxon>
        <taxon>Gammaproteobacteria</taxon>
        <taxon>Vibrionales</taxon>
        <taxon>Vibrionaceae</taxon>
        <taxon>Vibrio</taxon>
    </lineage>
</organism>
<reference evidence="1 2" key="2">
    <citation type="submission" date="2014-09" db="EMBL/GenBank/DDBJ databases">
        <authorList>
            <consortium name="NBRP consortium"/>
            <person name="Sawabe T."/>
            <person name="Meirelles P."/>
            <person name="Nakanishi M."/>
            <person name="Sayaka M."/>
            <person name="Hattori M."/>
            <person name="Ohkuma M."/>
        </authorList>
    </citation>
    <scope>NUCLEOTIDE SEQUENCE [LARGE SCALE GENOMIC DNA]</scope>
    <source>
        <strain evidence="2">JCM19235</strain>
    </source>
</reference>
<dbReference type="Proteomes" id="UP000029228">
    <property type="component" value="Unassembled WGS sequence"/>
</dbReference>